<evidence type="ECO:0000313" key="4">
    <source>
        <dbReference type="Proteomes" id="UP000306509"/>
    </source>
</evidence>
<keyword evidence="4" id="KW-1185">Reference proteome</keyword>
<keyword evidence="1" id="KW-0812">Transmembrane</keyword>
<organism evidence="3 4">
    <name type="scientific">Robinsoniella peoriensis</name>
    <dbReference type="NCBI Taxonomy" id="180332"/>
    <lineage>
        <taxon>Bacteria</taxon>
        <taxon>Bacillati</taxon>
        <taxon>Bacillota</taxon>
        <taxon>Clostridia</taxon>
        <taxon>Lachnospirales</taxon>
        <taxon>Lachnospiraceae</taxon>
        <taxon>Robinsoniella</taxon>
    </lineage>
</organism>
<proteinExistence type="predicted"/>
<feature type="transmembrane region" description="Helical" evidence="1">
    <location>
        <begin position="6"/>
        <end position="25"/>
    </location>
</feature>
<dbReference type="InterPro" id="IPR008756">
    <property type="entry name" value="Peptidase_M56"/>
</dbReference>
<dbReference type="Pfam" id="PF05569">
    <property type="entry name" value="Peptidase_M56"/>
    <property type="match status" value="1"/>
</dbReference>
<feature type="transmembrane region" description="Helical" evidence="1">
    <location>
        <begin position="81"/>
        <end position="105"/>
    </location>
</feature>
<evidence type="ECO:0000313" key="3">
    <source>
        <dbReference type="EMBL" id="TLD00585.1"/>
    </source>
</evidence>
<dbReference type="CDD" id="cd07341">
    <property type="entry name" value="M56_BlaR1_MecR1_like"/>
    <property type="match status" value="1"/>
</dbReference>
<reference evidence="3 4" key="1">
    <citation type="journal article" date="2019" name="Anaerobe">
        <title>Detection of Robinsoniella peoriensis in multiple bone samples of a trauma patient.</title>
        <authorList>
            <person name="Schrottner P."/>
            <person name="Hartwich K."/>
            <person name="Bunk B."/>
            <person name="Schober I."/>
            <person name="Helbig S."/>
            <person name="Rudolph W.W."/>
            <person name="Gunzer F."/>
        </authorList>
    </citation>
    <scope>NUCLEOTIDE SEQUENCE [LARGE SCALE GENOMIC DNA]</scope>
    <source>
        <strain evidence="3 4">DSM 106044</strain>
    </source>
</reference>
<feature type="domain" description="Peptidase M56" evidence="2">
    <location>
        <begin position="88"/>
        <end position="271"/>
    </location>
</feature>
<dbReference type="InterPro" id="IPR052173">
    <property type="entry name" value="Beta-lactam_resp_regulator"/>
</dbReference>
<dbReference type="Proteomes" id="UP000306509">
    <property type="component" value="Unassembled WGS sequence"/>
</dbReference>
<dbReference type="PANTHER" id="PTHR34978">
    <property type="entry name" value="POSSIBLE SENSOR-TRANSDUCER PROTEIN BLAR"/>
    <property type="match status" value="1"/>
</dbReference>
<keyword evidence="1" id="KW-0472">Membrane</keyword>
<dbReference type="EMBL" id="QGQD01000052">
    <property type="protein sequence ID" value="TLD00585.1"/>
    <property type="molecule type" value="Genomic_DNA"/>
</dbReference>
<feature type="transmembrane region" description="Helical" evidence="1">
    <location>
        <begin position="295"/>
        <end position="317"/>
    </location>
</feature>
<dbReference type="AlphaFoldDB" id="A0A4U8Q6R7"/>
<evidence type="ECO:0000259" key="2">
    <source>
        <dbReference type="Pfam" id="PF05569"/>
    </source>
</evidence>
<dbReference type="PANTHER" id="PTHR34978:SF3">
    <property type="entry name" value="SLR0241 PROTEIN"/>
    <property type="match status" value="1"/>
</dbReference>
<name>A0A4U8Q6R7_9FIRM</name>
<protein>
    <submittedName>
        <fullName evidence="3">Regulatory protein BlaR1</fullName>
    </submittedName>
</protein>
<feature type="transmembrane region" description="Helical" evidence="1">
    <location>
        <begin position="34"/>
        <end position="56"/>
    </location>
</feature>
<sequence>MWISKISTYSLVSAIIFFSVGLLVIKRLRRNTKFLVNNGITALMVLLMLSVIRVLLPLDLSHALVIPSDTVLPVIQKVSDYHIGSLTIGSLVIVMWCVGTSYILIKEFYNMLKTINSIGNYRIIANEQAERVLKNNFPSDKVHVFVSPDVDVPKVIGFIHTRIYIPELKLSDNELRLILLHEVQHIRGGDTFIKMFYLFLKAAFWWNPVVLNFELEIENMLELRCDLASTKGMERNERVEYLEAILNVMKQIQPGKAVYCAHASTLINERIGEITKQRFKVILERKLTRRMNFKIASMGIILSAFICSYLIIIHPVYLPSTMEAEGGIDLTSENAYILIRRDKTIEIYVDGQKFTTVNEIDLDTPPLCDLAIRTEEEKNE</sequence>
<evidence type="ECO:0000256" key="1">
    <source>
        <dbReference type="SAM" id="Phobius"/>
    </source>
</evidence>
<keyword evidence="1" id="KW-1133">Transmembrane helix</keyword>
<comment type="caution">
    <text evidence="3">The sequence shown here is derived from an EMBL/GenBank/DDBJ whole genome shotgun (WGS) entry which is preliminary data.</text>
</comment>
<accession>A0A4U8Q6R7</accession>
<gene>
    <name evidence="3" type="primary">blaR1_3</name>
    <name evidence="3" type="ORF">DSM106044_02532</name>
</gene>